<name>A0ABY7DZY5_MYAAR</name>
<feature type="compositionally biased region" description="Polar residues" evidence="1">
    <location>
        <begin position="18"/>
        <end position="29"/>
    </location>
</feature>
<sequence length="268" mass="29771">MSGKPELIEPHLLRTSGEDQASTGVPPQLVSTKPASKVNFICGSCILCKLSQARRDPLMLHDMVMDVGPRGAWPYLEMAWTIKEVFHHWQTSQRGLALPADGLDHGGSIPPLADRSEMWVALPGDGLVHGRSIPPLAERSERGMFDVLSFTTNTRISGSKLFSKPTILLKNRPPSSGTVFLLGQQNTKPIKVQYANMGYPRSQLIMTTWDIFEEVIMTTWDIFEEKFYDKNCGTSSHLTHPHVMTSDVSSLSKDVEKLKKIDCPHSGT</sequence>
<feature type="compositionally biased region" description="Basic and acidic residues" evidence="1">
    <location>
        <begin position="1"/>
        <end position="12"/>
    </location>
</feature>
<evidence type="ECO:0000256" key="1">
    <source>
        <dbReference type="SAM" id="MobiDB-lite"/>
    </source>
</evidence>
<evidence type="ECO:0000313" key="2">
    <source>
        <dbReference type="EMBL" id="WAR02157.1"/>
    </source>
</evidence>
<protein>
    <submittedName>
        <fullName evidence="2">Uncharacterized protein</fullName>
    </submittedName>
</protein>
<dbReference type="EMBL" id="CP111015">
    <property type="protein sequence ID" value="WAR02157.1"/>
    <property type="molecule type" value="Genomic_DNA"/>
</dbReference>
<proteinExistence type="predicted"/>
<gene>
    <name evidence="2" type="ORF">MAR_008715</name>
</gene>
<reference evidence="2" key="1">
    <citation type="submission" date="2022-11" db="EMBL/GenBank/DDBJ databases">
        <title>Centuries of genome instability and evolution in soft-shell clam transmissible cancer (bioRxiv).</title>
        <authorList>
            <person name="Hart S.F.M."/>
            <person name="Yonemitsu M.A."/>
            <person name="Giersch R.M."/>
            <person name="Beal B.F."/>
            <person name="Arriagada G."/>
            <person name="Davis B.W."/>
            <person name="Ostrander E.A."/>
            <person name="Goff S.P."/>
            <person name="Metzger M.J."/>
        </authorList>
    </citation>
    <scope>NUCLEOTIDE SEQUENCE</scope>
    <source>
        <strain evidence="2">MELC-2E11</strain>
        <tissue evidence="2">Siphon/mantle</tissue>
    </source>
</reference>
<keyword evidence="3" id="KW-1185">Reference proteome</keyword>
<accession>A0ABY7DZY5</accession>
<dbReference type="Proteomes" id="UP001164746">
    <property type="component" value="Chromosome 4"/>
</dbReference>
<organism evidence="2 3">
    <name type="scientific">Mya arenaria</name>
    <name type="common">Soft-shell clam</name>
    <dbReference type="NCBI Taxonomy" id="6604"/>
    <lineage>
        <taxon>Eukaryota</taxon>
        <taxon>Metazoa</taxon>
        <taxon>Spiralia</taxon>
        <taxon>Lophotrochozoa</taxon>
        <taxon>Mollusca</taxon>
        <taxon>Bivalvia</taxon>
        <taxon>Autobranchia</taxon>
        <taxon>Heteroconchia</taxon>
        <taxon>Euheterodonta</taxon>
        <taxon>Imparidentia</taxon>
        <taxon>Neoheterodontei</taxon>
        <taxon>Myida</taxon>
        <taxon>Myoidea</taxon>
        <taxon>Myidae</taxon>
        <taxon>Mya</taxon>
    </lineage>
</organism>
<evidence type="ECO:0000313" key="3">
    <source>
        <dbReference type="Proteomes" id="UP001164746"/>
    </source>
</evidence>
<feature type="region of interest" description="Disordered" evidence="1">
    <location>
        <begin position="1"/>
        <end position="29"/>
    </location>
</feature>